<protein>
    <submittedName>
        <fullName evidence="1">Uncharacterized protein</fullName>
    </submittedName>
</protein>
<proteinExistence type="predicted"/>
<dbReference type="EMBL" id="BLAE01000006">
    <property type="protein sequence ID" value="GES07358.1"/>
    <property type="molecule type" value="Genomic_DNA"/>
</dbReference>
<evidence type="ECO:0000313" key="2">
    <source>
        <dbReference type="Proteomes" id="UP000331127"/>
    </source>
</evidence>
<dbReference type="Pfam" id="PF20199">
    <property type="entry name" value="RepSA"/>
    <property type="match status" value="1"/>
</dbReference>
<dbReference type="Proteomes" id="UP000331127">
    <property type="component" value="Unassembled WGS sequence"/>
</dbReference>
<sequence length="135" mass="14695">MVTANVAYVVIASVAQHPIRGHARRLIAECLRLGALDELTELRLAQWAHMLGFRGHFSTKSRRYSTTLGALRAAREEHQRQDAITTGRLPLFEEDTVLVVAEWQCAGRGMSVGDAVIAGALTSTSSSRPGGPHDF</sequence>
<dbReference type="AlphaFoldDB" id="A0A5M3WM30"/>
<keyword evidence="2" id="KW-1185">Reference proteome</keyword>
<accession>A0A5M3WM30</accession>
<organism evidence="1 2">
    <name type="scientific">Acrocarpospora macrocephala</name>
    <dbReference type="NCBI Taxonomy" id="150177"/>
    <lineage>
        <taxon>Bacteria</taxon>
        <taxon>Bacillati</taxon>
        <taxon>Actinomycetota</taxon>
        <taxon>Actinomycetes</taxon>
        <taxon>Streptosporangiales</taxon>
        <taxon>Streptosporangiaceae</taxon>
        <taxon>Acrocarpospora</taxon>
    </lineage>
</organism>
<name>A0A5M3WM30_9ACTN</name>
<evidence type="ECO:0000313" key="1">
    <source>
        <dbReference type="EMBL" id="GES07358.1"/>
    </source>
</evidence>
<reference evidence="1 2" key="1">
    <citation type="submission" date="2019-10" db="EMBL/GenBank/DDBJ databases">
        <title>Whole genome shotgun sequence of Acrocarpospora macrocephala NBRC 16266.</title>
        <authorList>
            <person name="Ichikawa N."/>
            <person name="Kimura A."/>
            <person name="Kitahashi Y."/>
            <person name="Komaki H."/>
            <person name="Oguchi A."/>
        </authorList>
    </citation>
    <scope>NUCLEOTIDE SEQUENCE [LARGE SCALE GENOMIC DNA]</scope>
    <source>
        <strain evidence="1 2">NBRC 16266</strain>
    </source>
</reference>
<comment type="caution">
    <text evidence="1">The sequence shown here is derived from an EMBL/GenBank/DDBJ whole genome shotgun (WGS) entry which is preliminary data.</text>
</comment>
<dbReference type="RefSeq" id="WP_174900142.1">
    <property type="nucleotide sequence ID" value="NZ_BAAAHL010000012.1"/>
</dbReference>
<gene>
    <name evidence="1" type="ORF">Amac_009530</name>
</gene>
<dbReference type="InterPro" id="IPR046828">
    <property type="entry name" value="RepSA"/>
</dbReference>